<dbReference type="RefSeq" id="WP_090876378.1">
    <property type="nucleotide sequence ID" value="NZ_FMXQ01000004.1"/>
</dbReference>
<dbReference type="GO" id="GO:0009244">
    <property type="term" value="P:lipopolysaccharide core region biosynthetic process"/>
    <property type="evidence" value="ECO:0007669"/>
    <property type="project" value="UniProtKB-UniRule"/>
</dbReference>
<dbReference type="GO" id="GO:0043842">
    <property type="term" value="F:Kdo transferase activity"/>
    <property type="evidence" value="ECO:0007669"/>
    <property type="project" value="UniProtKB-EC"/>
</dbReference>
<proteinExistence type="inferred from homology"/>
<dbReference type="PANTHER" id="PTHR42755:SF1">
    <property type="entry name" value="3-DEOXY-D-MANNO-OCTULOSONIC ACID TRANSFERASE, MITOCHONDRIAL-RELATED"/>
    <property type="match status" value="1"/>
</dbReference>
<dbReference type="EMBL" id="FMXQ01000004">
    <property type="protein sequence ID" value="SDB28083.1"/>
    <property type="molecule type" value="Genomic_DNA"/>
</dbReference>
<dbReference type="Proteomes" id="UP000199071">
    <property type="component" value="Unassembled WGS sequence"/>
</dbReference>
<comment type="function">
    <text evidence="1 12">Involved in lipopolysaccharide (LPS) biosynthesis. Catalyzes the transfer of 3-deoxy-D-manno-octulosonate (Kdo) residue(s) from CMP-Kdo to lipid IV(A), the tetraacyldisaccharide-1,4'-bisphosphate precursor of lipid A.</text>
</comment>
<feature type="domain" description="3-deoxy-D-manno-octulosonic-acid transferase N-terminal" evidence="13">
    <location>
        <begin position="42"/>
        <end position="215"/>
    </location>
</feature>
<dbReference type="GO" id="GO:0005886">
    <property type="term" value="C:plasma membrane"/>
    <property type="evidence" value="ECO:0007669"/>
    <property type="project" value="UniProtKB-SubCell"/>
</dbReference>
<keyword evidence="12" id="KW-0448">Lipopolysaccharide biosynthesis</keyword>
<name>A0A1G6C5C7_9HYPH</name>
<feature type="site" description="Transition state stabilizer" evidence="11">
    <location>
        <position position="137"/>
    </location>
</feature>
<dbReference type="EC" id="2.4.99.12" evidence="5 12"/>
<evidence type="ECO:0000256" key="8">
    <source>
        <dbReference type="ARBA" id="ARBA00031445"/>
    </source>
</evidence>
<dbReference type="InterPro" id="IPR039901">
    <property type="entry name" value="Kdotransferase"/>
</dbReference>
<evidence type="ECO:0000259" key="13">
    <source>
        <dbReference type="Pfam" id="PF04413"/>
    </source>
</evidence>
<feature type="site" description="Transition state stabilizer" evidence="11">
    <location>
        <position position="213"/>
    </location>
</feature>
<keyword evidence="15" id="KW-1185">Reference proteome</keyword>
<comment type="catalytic activity">
    <reaction evidence="9 12">
        <text>lipid IVA (E. coli) + CMP-3-deoxy-beta-D-manno-octulosonate = alpha-Kdo-(2-&gt;6)-lipid IVA (E. coli) + CMP + H(+)</text>
        <dbReference type="Rhea" id="RHEA:28066"/>
        <dbReference type="ChEBI" id="CHEBI:15378"/>
        <dbReference type="ChEBI" id="CHEBI:58603"/>
        <dbReference type="ChEBI" id="CHEBI:60364"/>
        <dbReference type="ChEBI" id="CHEBI:60377"/>
        <dbReference type="ChEBI" id="CHEBI:85987"/>
        <dbReference type="EC" id="2.4.99.12"/>
    </reaction>
</comment>
<protein>
    <recommendedName>
        <fullName evidence="6 12">3-deoxy-D-manno-octulosonic acid transferase</fullName>
        <shortName evidence="12">Kdo transferase</shortName>
        <ecNumber evidence="5 12">2.4.99.12</ecNumber>
    </recommendedName>
    <alternativeName>
        <fullName evidence="8 12">Lipid IV(A) 3-deoxy-D-manno-octulosonic acid transferase</fullName>
    </alternativeName>
</protein>
<dbReference type="Pfam" id="PF04413">
    <property type="entry name" value="Glycos_transf_N"/>
    <property type="match status" value="1"/>
</dbReference>
<evidence type="ECO:0000256" key="4">
    <source>
        <dbReference type="ARBA" id="ARBA00006380"/>
    </source>
</evidence>
<keyword evidence="12" id="KW-1003">Cell membrane</keyword>
<dbReference type="FunFam" id="3.40.50.11720:FF:000001">
    <property type="entry name" value="3-deoxy-D-manno-octulosonic acid transferase"/>
    <property type="match status" value="1"/>
</dbReference>
<dbReference type="FunFam" id="3.40.50.2000:FF:000032">
    <property type="entry name" value="3-deoxy-D-manno-octulosonic acid transferase"/>
    <property type="match status" value="1"/>
</dbReference>
<dbReference type="InterPro" id="IPR007507">
    <property type="entry name" value="Glycos_transf_N"/>
</dbReference>
<dbReference type="AlphaFoldDB" id="A0A1G6C5C7"/>
<dbReference type="GO" id="GO:0009245">
    <property type="term" value="P:lipid A biosynthetic process"/>
    <property type="evidence" value="ECO:0007669"/>
    <property type="project" value="TreeGrafter"/>
</dbReference>
<evidence type="ECO:0000256" key="5">
    <source>
        <dbReference type="ARBA" id="ARBA00012621"/>
    </source>
</evidence>
<evidence type="ECO:0000313" key="15">
    <source>
        <dbReference type="Proteomes" id="UP000199071"/>
    </source>
</evidence>
<keyword evidence="12" id="KW-0472">Membrane</keyword>
<dbReference type="OrthoDB" id="9789797at2"/>
<evidence type="ECO:0000256" key="7">
    <source>
        <dbReference type="ARBA" id="ARBA00022679"/>
    </source>
</evidence>
<comment type="subcellular location">
    <subcellularLocation>
        <location evidence="2">Cell inner membrane</location>
        <topology evidence="2">Single-pass membrane protein</topology>
        <orientation evidence="2">Cytoplasmic side</orientation>
    </subcellularLocation>
    <subcellularLocation>
        <location evidence="12">Cell membrane</location>
    </subcellularLocation>
</comment>
<dbReference type="Gene3D" id="3.40.50.2000">
    <property type="entry name" value="Glycogen Phosphorylase B"/>
    <property type="match status" value="1"/>
</dbReference>
<evidence type="ECO:0000256" key="2">
    <source>
        <dbReference type="ARBA" id="ARBA00004388"/>
    </source>
</evidence>
<evidence type="ECO:0000256" key="1">
    <source>
        <dbReference type="ARBA" id="ARBA00003394"/>
    </source>
</evidence>
<sequence>MASLIANAAFGVYRVFGSFVVRPLAPLLLRYRVSRGKEDETRLDERYGRASRPRPDGPVVWIHAASVGETNAVLPLIKELVASGRSVVFTTITLTAARIAEQRLPPGAVHQFSPIDVRCWVKAFLAHWRPELALFVESELWPQAILNLSRAAIPLVIVNGRLSSRSYAGWRRRSSIAEVLFSRVSLCLAQTERDGERYRMLGVPSVTVTGNLKFDTPPPGADATARAALKAAIGSRPVWLAASTHPGEEEIVAAAHKLMADRHPGLLTVIVPRHPHRGPELVAALSATGLSVARRSDDPTLSTSPDIYVADTLGELGLFYRLAPVAFVGGSLVDHGGQNPIEPVELGAAILHGPHVQNFADVYAALDELAPGSCVTDAGTLAENASALIADAGARDTSVASARAALSPFRGALDRTMLALLPTFAPPAKPPVVPVGLEPARS</sequence>
<dbReference type="Gene3D" id="3.40.50.11720">
    <property type="entry name" value="3-Deoxy-D-manno-octulosonic-acid transferase, N-terminal domain"/>
    <property type="match status" value="1"/>
</dbReference>
<evidence type="ECO:0000256" key="12">
    <source>
        <dbReference type="RuleBase" id="RU365103"/>
    </source>
</evidence>
<evidence type="ECO:0000313" key="14">
    <source>
        <dbReference type="EMBL" id="SDB28083.1"/>
    </source>
</evidence>
<comment type="pathway">
    <text evidence="3 12">Bacterial outer membrane biogenesis; LPS core biosynthesis.</text>
</comment>
<evidence type="ECO:0000256" key="10">
    <source>
        <dbReference type="PIRSR" id="PIRSR639901-1"/>
    </source>
</evidence>
<feature type="active site" description="Proton acceptor" evidence="10">
    <location>
        <position position="69"/>
    </location>
</feature>
<accession>A0A1G6C5C7</accession>
<gene>
    <name evidence="14" type="ORF">SAMN02982931_02080</name>
</gene>
<comment type="similarity">
    <text evidence="4">Belongs to the glycosyltransferase group 1 family. Glycosyltransferase 30 subfamily.</text>
</comment>
<evidence type="ECO:0000256" key="11">
    <source>
        <dbReference type="PIRSR" id="PIRSR639901-2"/>
    </source>
</evidence>
<organism evidence="14 15">
    <name type="scientific">Bauldia litoralis</name>
    <dbReference type="NCBI Taxonomy" id="665467"/>
    <lineage>
        <taxon>Bacteria</taxon>
        <taxon>Pseudomonadati</taxon>
        <taxon>Pseudomonadota</taxon>
        <taxon>Alphaproteobacteria</taxon>
        <taxon>Hyphomicrobiales</taxon>
        <taxon>Kaistiaceae</taxon>
        <taxon>Bauldia</taxon>
    </lineage>
</organism>
<reference evidence="14 15" key="1">
    <citation type="submission" date="2016-10" db="EMBL/GenBank/DDBJ databases">
        <authorList>
            <person name="de Groot N.N."/>
        </authorList>
    </citation>
    <scope>NUCLEOTIDE SEQUENCE [LARGE SCALE GENOMIC DNA]</scope>
    <source>
        <strain evidence="14 15">ATCC 35022</strain>
    </source>
</reference>
<keyword evidence="7 12" id="KW-0808">Transferase</keyword>
<dbReference type="PANTHER" id="PTHR42755">
    <property type="entry name" value="3-DEOXY-MANNO-OCTULOSONATE CYTIDYLYLTRANSFERASE"/>
    <property type="match status" value="1"/>
</dbReference>
<dbReference type="InterPro" id="IPR038107">
    <property type="entry name" value="Glycos_transf_N_sf"/>
</dbReference>
<evidence type="ECO:0000256" key="9">
    <source>
        <dbReference type="ARBA" id="ARBA00049183"/>
    </source>
</evidence>
<dbReference type="STRING" id="665467.SAMN02982931_02080"/>
<dbReference type="UniPathway" id="UPA00958"/>
<evidence type="ECO:0000256" key="3">
    <source>
        <dbReference type="ARBA" id="ARBA00004713"/>
    </source>
</evidence>
<evidence type="ECO:0000256" key="6">
    <source>
        <dbReference type="ARBA" id="ARBA00019077"/>
    </source>
</evidence>